<evidence type="ECO:0000313" key="3">
    <source>
        <dbReference type="Proteomes" id="UP000664317"/>
    </source>
</evidence>
<dbReference type="Gene3D" id="1.10.720.30">
    <property type="entry name" value="SAP domain"/>
    <property type="match status" value="1"/>
</dbReference>
<dbReference type="PROSITE" id="PS50800">
    <property type="entry name" value="SAP"/>
    <property type="match status" value="1"/>
</dbReference>
<protein>
    <submittedName>
        <fullName evidence="2">SAP domain-containing protein</fullName>
    </submittedName>
</protein>
<evidence type="ECO:0000313" key="2">
    <source>
        <dbReference type="EMBL" id="MBN7809393.1"/>
    </source>
</evidence>
<feature type="domain" description="SAP" evidence="1">
    <location>
        <begin position="77"/>
        <end position="111"/>
    </location>
</feature>
<organism evidence="2 3">
    <name type="scientific">Algoriphagus oliviformis</name>
    <dbReference type="NCBI Taxonomy" id="2811231"/>
    <lineage>
        <taxon>Bacteria</taxon>
        <taxon>Pseudomonadati</taxon>
        <taxon>Bacteroidota</taxon>
        <taxon>Cytophagia</taxon>
        <taxon>Cytophagales</taxon>
        <taxon>Cyclobacteriaceae</taxon>
        <taxon>Algoriphagus</taxon>
    </lineage>
</organism>
<name>A0ABS3BWZ7_9BACT</name>
<gene>
    <name evidence="2" type="ORF">J0A68_00405</name>
</gene>
<comment type="caution">
    <text evidence="2">The sequence shown here is derived from an EMBL/GenBank/DDBJ whole genome shotgun (WGS) entry which is preliminary data.</text>
</comment>
<accession>A0ABS3BWZ7</accession>
<dbReference type="Pfam" id="PF02037">
    <property type="entry name" value="SAP"/>
    <property type="match status" value="1"/>
</dbReference>
<dbReference type="RefSeq" id="WP_206576200.1">
    <property type="nucleotide sequence ID" value="NZ_JAFKCT010000001.1"/>
</dbReference>
<sequence length="152" mass="17610">MLFLKKLFNISNSEDLSNSQPDDLPKESLDAVLLQMANKVLREEMANYPILKENGKKVSQLFEKGYLRISTVEENLKREFLLPELKEILRDNDLKVSGKKDDLIDRIVSNINPNNLKSPKSKLERILLTANGKEFVFLENERFNKEKDSTKN</sequence>
<dbReference type="EMBL" id="JAFKCT010000001">
    <property type="protein sequence ID" value="MBN7809393.1"/>
    <property type="molecule type" value="Genomic_DNA"/>
</dbReference>
<dbReference type="InterPro" id="IPR003034">
    <property type="entry name" value="SAP_dom"/>
</dbReference>
<keyword evidence="3" id="KW-1185">Reference proteome</keyword>
<proteinExistence type="predicted"/>
<reference evidence="2 3" key="1">
    <citation type="submission" date="2021-03" db="EMBL/GenBank/DDBJ databases">
        <title>novel species isolated from a fishpond in China.</title>
        <authorList>
            <person name="Lu H."/>
            <person name="Cai Z."/>
        </authorList>
    </citation>
    <scope>NUCLEOTIDE SEQUENCE [LARGE SCALE GENOMIC DNA]</scope>
    <source>
        <strain evidence="2 3">H41</strain>
    </source>
</reference>
<dbReference type="Proteomes" id="UP000664317">
    <property type="component" value="Unassembled WGS sequence"/>
</dbReference>
<dbReference type="SUPFAM" id="SSF68906">
    <property type="entry name" value="SAP domain"/>
    <property type="match status" value="1"/>
</dbReference>
<dbReference type="InterPro" id="IPR036361">
    <property type="entry name" value="SAP_dom_sf"/>
</dbReference>
<evidence type="ECO:0000259" key="1">
    <source>
        <dbReference type="PROSITE" id="PS50800"/>
    </source>
</evidence>